<feature type="repeat" description="TPR" evidence="3">
    <location>
        <begin position="20"/>
        <end position="53"/>
    </location>
</feature>
<dbReference type="SUPFAM" id="SSF48452">
    <property type="entry name" value="TPR-like"/>
    <property type="match status" value="2"/>
</dbReference>
<proteinExistence type="predicted"/>
<accession>A0A120GQ55</accession>
<feature type="repeat" description="TPR" evidence="3">
    <location>
        <begin position="186"/>
        <end position="219"/>
    </location>
</feature>
<feature type="coiled-coil region" evidence="4">
    <location>
        <begin position="371"/>
        <end position="398"/>
    </location>
</feature>
<comment type="caution">
    <text evidence="5">The sequence shown here is derived from an EMBL/GenBank/DDBJ whole genome shotgun (WGS) entry which is preliminary data.</text>
</comment>
<dbReference type="PANTHER" id="PTHR45586:SF1">
    <property type="entry name" value="LIPOPOLYSACCHARIDE ASSEMBLY PROTEIN B"/>
    <property type="match status" value="1"/>
</dbReference>
<dbReference type="SMART" id="SM00028">
    <property type="entry name" value="TPR"/>
    <property type="match status" value="5"/>
</dbReference>
<dbReference type="PANTHER" id="PTHR45586">
    <property type="entry name" value="TPR REPEAT-CONTAINING PROTEIN PA4667"/>
    <property type="match status" value="1"/>
</dbReference>
<dbReference type="Gene3D" id="1.25.40.10">
    <property type="entry name" value="Tetratricopeptide repeat domain"/>
    <property type="match status" value="2"/>
</dbReference>
<evidence type="ECO:0000256" key="4">
    <source>
        <dbReference type="SAM" id="Coils"/>
    </source>
</evidence>
<dbReference type="RefSeq" id="WP_061141163.1">
    <property type="nucleotide sequence ID" value="NZ_LNNH01000012.1"/>
</dbReference>
<keyword evidence="4" id="KW-0175">Coiled coil</keyword>
<evidence type="ECO:0000256" key="3">
    <source>
        <dbReference type="PROSITE-ProRule" id="PRU00339"/>
    </source>
</evidence>
<dbReference type="EMBL" id="LNNH01000012">
    <property type="protein sequence ID" value="KWW20804.1"/>
    <property type="molecule type" value="Genomic_DNA"/>
</dbReference>
<protein>
    <recommendedName>
        <fullName evidence="7">Tetratricopeptide repeat protein</fullName>
    </recommendedName>
</protein>
<evidence type="ECO:0000256" key="1">
    <source>
        <dbReference type="ARBA" id="ARBA00022737"/>
    </source>
</evidence>
<dbReference type="PROSITE" id="PS50005">
    <property type="entry name" value="TPR"/>
    <property type="match status" value="2"/>
</dbReference>
<evidence type="ECO:0000313" key="5">
    <source>
        <dbReference type="EMBL" id="KWW20804.1"/>
    </source>
</evidence>
<dbReference type="Pfam" id="PF13432">
    <property type="entry name" value="TPR_16"/>
    <property type="match status" value="1"/>
</dbReference>
<evidence type="ECO:0000313" key="6">
    <source>
        <dbReference type="Proteomes" id="UP000064189"/>
    </source>
</evidence>
<dbReference type="InterPro" id="IPR019734">
    <property type="entry name" value="TPR_rpt"/>
</dbReference>
<evidence type="ECO:0008006" key="7">
    <source>
        <dbReference type="Google" id="ProtNLM"/>
    </source>
</evidence>
<gene>
    <name evidence="5" type="ORF">AS888_14280</name>
</gene>
<organism evidence="5 6">
    <name type="scientific">Peribacillus simplex</name>
    <dbReference type="NCBI Taxonomy" id="1478"/>
    <lineage>
        <taxon>Bacteria</taxon>
        <taxon>Bacillati</taxon>
        <taxon>Bacillota</taxon>
        <taxon>Bacilli</taxon>
        <taxon>Bacillales</taxon>
        <taxon>Bacillaceae</taxon>
        <taxon>Peribacillus</taxon>
    </lineage>
</organism>
<dbReference type="InterPro" id="IPR011990">
    <property type="entry name" value="TPR-like_helical_dom_sf"/>
</dbReference>
<dbReference type="Proteomes" id="UP000064189">
    <property type="component" value="Unassembled WGS sequence"/>
</dbReference>
<sequence length="500" mass="58146">MSKDSKFGQQAKILTFHPTGEYYFTKGLKAYHRRELPKSKKYLERALELEPAEPMIACQLAITCSEIGEYNYSNNLLENILDVMDPYMSECHYFLANNYAHLGMFKEAYRHASAYLDKEEDGEFSDDAEDLLELITFETDETEENPFKHDGLIAKQEKAREYLESGNFPKAIEVLKETIAEYEDYWSAYNNLALAYFYLGQVEDAFGTLDEVLEKSPGNLHALCNLVVFHHYQQDEEKVEELIQMLEKIRPMLSEHRFKLGATFALIGNYASAYRWLKVLQKQGFEGDGTFYYWLTISAYHLGHEQAARKAWKKVVEMNPEKEGMEPWGDMNATSDGFEHHFPSIIKRLESEFIEERLFAIFLLKHSVHKQKLLKNQVLNLNQNFTDLERDYADLVQAPSKDRPLTHVDFADRTAELLYRHFQPIQLDEAGLYLMWFSVFIEAVKSEQKLNNPAGWASAVEYVWNQLKNEKVSKQAIADKHFISVSTLSKYVKLVQTLLE</sequence>
<dbReference type="AlphaFoldDB" id="A0A120GQ55"/>
<keyword evidence="6" id="KW-1185">Reference proteome</keyword>
<name>A0A120GQ55_9BACI</name>
<keyword evidence="2 3" id="KW-0802">TPR repeat</keyword>
<evidence type="ECO:0000256" key="2">
    <source>
        <dbReference type="ARBA" id="ARBA00022803"/>
    </source>
</evidence>
<keyword evidence="1" id="KW-0677">Repeat</keyword>
<reference evidence="5 6" key="1">
    <citation type="submission" date="2015-11" db="EMBL/GenBank/DDBJ databases">
        <title>Genome Sequence of Bacillus simplex strain VanAntwerpen2.</title>
        <authorList>
            <person name="Couger M.B."/>
        </authorList>
    </citation>
    <scope>NUCLEOTIDE SEQUENCE [LARGE SCALE GENOMIC DNA]</scope>
    <source>
        <strain evidence="5 6">VanAntwerpen02</strain>
    </source>
</reference>
<dbReference type="InterPro" id="IPR051012">
    <property type="entry name" value="CellSynth/LPSAsmb/PSIAsmb"/>
</dbReference>